<sequence>MGITFREGDVAIHDVATRVGGRPPLIAVPDIVRAGRELGMHGLSVNAVAARLGVSATALYRHIDGRWELERLVGESLLADLELIDDPSQSVEEHLLAFGVQLHRYALDHPGLAAYLQLLFPRGEAGARLLAEEVAILAGRGYPAESAALLSSSVAVLAIGLAAQHEIKAEAGDGFTRERDAAAQRLAADSALGPVHTAGRQLAPTQYLKFLLNALIRGLLTAVTPGRPVDEIVADLTAAGEDR</sequence>
<organism evidence="3 4">
    <name type="scientific">Mycolicibacterium mageritense</name>
    <name type="common">Mycobacterium mageritense</name>
    <dbReference type="NCBI Taxonomy" id="53462"/>
    <lineage>
        <taxon>Bacteria</taxon>
        <taxon>Bacillati</taxon>
        <taxon>Actinomycetota</taxon>
        <taxon>Actinomycetes</taxon>
        <taxon>Mycobacteriales</taxon>
        <taxon>Mycobacteriaceae</taxon>
        <taxon>Mycolicibacterium</taxon>
    </lineage>
</organism>
<gene>
    <name evidence="3" type="ORF">MMAGJ_27020</name>
</gene>
<name>A0ABM7HS97_MYCME</name>
<proteinExistence type="predicted"/>
<evidence type="ECO:0000313" key="4">
    <source>
        <dbReference type="Proteomes" id="UP000465622"/>
    </source>
</evidence>
<keyword evidence="1" id="KW-0238">DNA-binding</keyword>
<keyword evidence="4" id="KW-1185">Reference proteome</keyword>
<dbReference type="Proteomes" id="UP000465622">
    <property type="component" value="Chromosome"/>
</dbReference>
<dbReference type="EMBL" id="AP022567">
    <property type="protein sequence ID" value="BBX33420.1"/>
    <property type="molecule type" value="Genomic_DNA"/>
</dbReference>
<evidence type="ECO:0000259" key="2">
    <source>
        <dbReference type="Pfam" id="PF00440"/>
    </source>
</evidence>
<dbReference type="InterPro" id="IPR001647">
    <property type="entry name" value="HTH_TetR"/>
</dbReference>
<evidence type="ECO:0000313" key="3">
    <source>
        <dbReference type="EMBL" id="BBX33420.1"/>
    </source>
</evidence>
<dbReference type="InterPro" id="IPR009057">
    <property type="entry name" value="Homeodomain-like_sf"/>
</dbReference>
<feature type="domain" description="HTH tetR-type" evidence="2">
    <location>
        <begin position="39"/>
        <end position="62"/>
    </location>
</feature>
<accession>A0ABM7HS97</accession>
<dbReference type="SUPFAM" id="SSF48498">
    <property type="entry name" value="Tetracyclin repressor-like, C-terminal domain"/>
    <property type="match status" value="1"/>
</dbReference>
<dbReference type="SUPFAM" id="SSF46689">
    <property type="entry name" value="Homeodomain-like"/>
    <property type="match status" value="1"/>
</dbReference>
<reference evidence="3 4" key="1">
    <citation type="journal article" date="2019" name="Emerg. Microbes Infect.">
        <title>Comprehensive subspecies identification of 175 nontuberculous mycobacteria species based on 7547 genomic profiles.</title>
        <authorList>
            <person name="Matsumoto Y."/>
            <person name="Kinjo T."/>
            <person name="Motooka D."/>
            <person name="Nabeya D."/>
            <person name="Jung N."/>
            <person name="Uechi K."/>
            <person name="Horii T."/>
            <person name="Iida T."/>
            <person name="Fujita J."/>
            <person name="Nakamura S."/>
        </authorList>
    </citation>
    <scope>NUCLEOTIDE SEQUENCE [LARGE SCALE GENOMIC DNA]</scope>
    <source>
        <strain evidence="3 4">JCM 12375</strain>
    </source>
</reference>
<dbReference type="Pfam" id="PF00440">
    <property type="entry name" value="TetR_N"/>
    <property type="match status" value="1"/>
</dbReference>
<evidence type="ECO:0000256" key="1">
    <source>
        <dbReference type="ARBA" id="ARBA00023125"/>
    </source>
</evidence>
<dbReference type="Gene3D" id="1.10.357.10">
    <property type="entry name" value="Tetracycline Repressor, domain 2"/>
    <property type="match status" value="1"/>
</dbReference>
<dbReference type="InterPro" id="IPR036271">
    <property type="entry name" value="Tet_transcr_reg_TetR-rel_C_sf"/>
</dbReference>
<protein>
    <submittedName>
        <fullName evidence="3">TetR family transcriptional regulator</fullName>
    </submittedName>
</protein>